<dbReference type="AlphaFoldDB" id="A0A3M0FV56"/>
<gene>
    <name evidence="1" type="ORF">D9543_11280</name>
</gene>
<organism evidence="1 2">
    <name type="scientific">Corynebacterium macginleyi</name>
    <dbReference type="NCBI Taxonomy" id="38290"/>
    <lineage>
        <taxon>Bacteria</taxon>
        <taxon>Bacillati</taxon>
        <taxon>Actinomycetota</taxon>
        <taxon>Actinomycetes</taxon>
        <taxon>Mycobacteriales</taxon>
        <taxon>Corynebacteriaceae</taxon>
        <taxon>Corynebacterium</taxon>
    </lineage>
</organism>
<dbReference type="Proteomes" id="UP000270649">
    <property type="component" value="Unassembled WGS sequence"/>
</dbReference>
<protein>
    <submittedName>
        <fullName evidence="1">Uncharacterized protein</fullName>
    </submittedName>
</protein>
<accession>A0A3M0FV56</accession>
<dbReference type="EMBL" id="REGC01000030">
    <property type="protein sequence ID" value="RMB56385.1"/>
    <property type="molecule type" value="Genomic_DNA"/>
</dbReference>
<evidence type="ECO:0000313" key="2">
    <source>
        <dbReference type="Proteomes" id="UP000270649"/>
    </source>
</evidence>
<dbReference type="RefSeq" id="WP_121928299.1">
    <property type="nucleotide sequence ID" value="NZ_JAACBT010000015.1"/>
</dbReference>
<reference evidence="1 2" key="1">
    <citation type="submission" date="2018-10" db="EMBL/GenBank/DDBJ databases">
        <title>Corynebacterium macginleyi genome sequencing and assembly of the type strain and two clinical samples.</title>
        <authorList>
            <person name="Bernier A.-M."/>
            <person name="Bernard K."/>
        </authorList>
    </citation>
    <scope>NUCLEOTIDE SEQUENCE [LARGE SCALE GENOMIC DNA]</scope>
    <source>
        <strain evidence="1 2">NML 120205</strain>
    </source>
</reference>
<name>A0A3M0FV56_9CORY</name>
<proteinExistence type="predicted"/>
<comment type="caution">
    <text evidence="1">The sequence shown here is derived from an EMBL/GenBank/DDBJ whole genome shotgun (WGS) entry which is preliminary data.</text>
</comment>
<evidence type="ECO:0000313" key="1">
    <source>
        <dbReference type="EMBL" id="RMB56385.1"/>
    </source>
</evidence>
<sequence>MAQYVEQLNPILEAHFGTYLSAQIPVAGMRAALSEWMANSQDFRSLAEQKYREKQQADQPQGQAA</sequence>